<dbReference type="GO" id="GO:0030409">
    <property type="term" value="F:glutamate formimidoyltransferase activity"/>
    <property type="evidence" value="ECO:0007669"/>
    <property type="project" value="UniProtKB-EC"/>
</dbReference>
<protein>
    <submittedName>
        <fullName evidence="2">Formiminotransferase-cyclodeaminase (FTCD)</fullName>
        <ecNumber evidence="2">2.1.2.5</ecNumber>
    </submittedName>
</protein>
<dbReference type="Pfam" id="PF04961">
    <property type="entry name" value="FTCD_C"/>
    <property type="match status" value="1"/>
</dbReference>
<sequence length="211" mass="22516">MMTNFGEFTLEGYRDALASGNPTPGGGTAAAVALSQGAALAVMVCNLTIGKDRWMDGWTHSEYCLRIATPLMSLGHELAAADSEAFDSVMAAFRLPKESDEEKEHRKDAILSSTRLASEVPLKTAKEALVLLECLPKLAEVGNANAVTDVAVASLLVSAACKGALFNVQINADGLPDEEGRSLLQEVDEIREQAKILSREVMATVHDRINS</sequence>
<gene>
    <name evidence="2" type="primary">FTCD</name>
</gene>
<evidence type="ECO:0000259" key="1">
    <source>
        <dbReference type="Pfam" id="PF04961"/>
    </source>
</evidence>
<accession>A0A075GIU0</accession>
<dbReference type="InterPro" id="IPR007044">
    <property type="entry name" value="Cyclodeamin/CycHdrlase"/>
</dbReference>
<dbReference type="AlphaFoldDB" id="A0A075GIU0"/>
<reference evidence="2" key="1">
    <citation type="journal article" date="2014" name="Genome Biol. Evol.">
        <title>Pangenome evidence for extensive interdomain horizontal transfer affecting lineage core and shell genes in uncultured planktonic thaumarchaeota and euryarchaeota.</title>
        <authorList>
            <person name="Deschamps P."/>
            <person name="Zivanovic Y."/>
            <person name="Moreira D."/>
            <person name="Rodriguez-Valera F."/>
            <person name="Lopez-Garcia P."/>
        </authorList>
    </citation>
    <scope>NUCLEOTIDE SEQUENCE</scope>
</reference>
<dbReference type="EMBL" id="KF900622">
    <property type="protein sequence ID" value="AIF01473.1"/>
    <property type="molecule type" value="Genomic_DNA"/>
</dbReference>
<dbReference type="SUPFAM" id="SSF101262">
    <property type="entry name" value="Methenyltetrahydrofolate cyclohydrolase-like"/>
    <property type="match status" value="1"/>
</dbReference>
<dbReference type="EC" id="2.1.2.5" evidence="2"/>
<name>A0A075GIU0_9EURY</name>
<dbReference type="Gene3D" id="1.20.120.680">
    <property type="entry name" value="Formiminotetrahydrofolate cyclodeaminase monomer, up-and-down helical bundle"/>
    <property type="match status" value="1"/>
</dbReference>
<organism evidence="2">
    <name type="scientific">uncultured marine group II/III euryarchaeote KM3_149_A03</name>
    <dbReference type="NCBI Taxonomy" id="1457884"/>
    <lineage>
        <taxon>Archaea</taxon>
        <taxon>Methanobacteriati</taxon>
        <taxon>Methanobacteriota</taxon>
        <taxon>environmental samples</taxon>
    </lineage>
</organism>
<feature type="domain" description="Cyclodeaminase/cyclohydrolase" evidence="1">
    <location>
        <begin position="9"/>
        <end position="183"/>
    </location>
</feature>
<keyword evidence="2" id="KW-0808">Transferase</keyword>
<evidence type="ECO:0000313" key="2">
    <source>
        <dbReference type="EMBL" id="AIF01473.1"/>
    </source>
</evidence>
<proteinExistence type="predicted"/>
<dbReference type="InterPro" id="IPR036178">
    <property type="entry name" value="Formintransfe-cycloase-like_sf"/>
</dbReference>